<dbReference type="PROSITE" id="PS01359">
    <property type="entry name" value="ZF_PHD_1"/>
    <property type="match status" value="2"/>
</dbReference>
<dbReference type="Proteomes" id="UP001623349">
    <property type="component" value="Unassembled WGS sequence"/>
</dbReference>
<feature type="transmembrane region" description="Helical" evidence="7">
    <location>
        <begin position="696"/>
        <end position="717"/>
    </location>
</feature>
<feature type="compositionally biased region" description="Low complexity" evidence="6">
    <location>
        <begin position="36"/>
        <end position="47"/>
    </location>
</feature>
<evidence type="ECO:0000256" key="1">
    <source>
        <dbReference type="ARBA" id="ARBA00022723"/>
    </source>
</evidence>
<dbReference type="InterPro" id="IPR019786">
    <property type="entry name" value="Zinc_finger_PHD-type_CS"/>
</dbReference>
<gene>
    <name evidence="10" type="ORF">APTSU1_000578900</name>
</gene>
<feature type="coiled-coil region" evidence="5">
    <location>
        <begin position="622"/>
        <end position="670"/>
    </location>
</feature>
<feature type="compositionally biased region" description="Acidic residues" evidence="6">
    <location>
        <begin position="60"/>
        <end position="72"/>
    </location>
</feature>
<dbReference type="Pfam" id="PF13831">
    <property type="entry name" value="PHD_2"/>
    <property type="match status" value="1"/>
</dbReference>
<feature type="region of interest" description="Disordered" evidence="6">
    <location>
        <begin position="791"/>
        <end position="842"/>
    </location>
</feature>
<comment type="caution">
    <text evidence="10">The sequence shown here is derived from an EMBL/GenBank/DDBJ whole genome shotgun (WGS) entry which is preliminary data.</text>
</comment>
<proteinExistence type="predicted"/>
<reference evidence="10 11" key="1">
    <citation type="submission" date="2024-08" db="EMBL/GenBank/DDBJ databases">
        <title>The draft genome of Apodemus speciosus.</title>
        <authorList>
            <person name="Nabeshima K."/>
            <person name="Suzuki S."/>
            <person name="Onuma M."/>
        </authorList>
    </citation>
    <scope>NUCLEOTIDE SEQUENCE [LARGE SCALE GENOMIC DNA]</scope>
    <source>
        <strain evidence="10">IB14-021</strain>
    </source>
</reference>
<evidence type="ECO:0000256" key="5">
    <source>
        <dbReference type="SAM" id="Coils"/>
    </source>
</evidence>
<dbReference type="Gene3D" id="3.30.40.10">
    <property type="entry name" value="Zinc/RING finger domain, C3HC4 (zinc finger)"/>
    <property type="match status" value="2"/>
</dbReference>
<feature type="domain" description="PHD-type" evidence="8">
    <location>
        <begin position="311"/>
        <end position="372"/>
    </location>
</feature>
<feature type="compositionally biased region" description="Basic and acidic residues" evidence="6">
    <location>
        <begin position="816"/>
        <end position="830"/>
    </location>
</feature>
<feature type="region of interest" description="Disordered" evidence="6">
    <location>
        <begin position="22"/>
        <end position="294"/>
    </location>
</feature>
<dbReference type="Pfam" id="PF13832">
    <property type="entry name" value="zf-HC5HC2H_2"/>
    <property type="match status" value="1"/>
</dbReference>
<dbReference type="PANTHER" id="PTHR13793">
    <property type="entry name" value="PHD FINGER PROTEINS"/>
    <property type="match status" value="1"/>
</dbReference>
<feature type="compositionally biased region" description="Low complexity" evidence="6">
    <location>
        <begin position="133"/>
        <end position="165"/>
    </location>
</feature>
<dbReference type="CDD" id="cd15563">
    <property type="entry name" value="PHD3_PHF14"/>
    <property type="match status" value="1"/>
</dbReference>
<dbReference type="InterPro" id="IPR013083">
    <property type="entry name" value="Znf_RING/FYVE/PHD"/>
</dbReference>
<evidence type="ECO:0000313" key="11">
    <source>
        <dbReference type="Proteomes" id="UP001623349"/>
    </source>
</evidence>
<keyword evidence="1" id="KW-0479">Metal-binding</keyword>
<keyword evidence="3" id="KW-0862">Zinc</keyword>
<dbReference type="PANTHER" id="PTHR13793:SF150">
    <property type="entry name" value="PHD FINGER PROTEIN 14"/>
    <property type="match status" value="1"/>
</dbReference>
<dbReference type="CDD" id="cd15674">
    <property type="entry name" value="ePHD_PHF14"/>
    <property type="match status" value="1"/>
</dbReference>
<feature type="compositionally biased region" description="Basic and acidic residues" evidence="6">
    <location>
        <begin position="74"/>
        <end position="85"/>
    </location>
</feature>
<dbReference type="Pfam" id="PF00628">
    <property type="entry name" value="PHD"/>
    <property type="match status" value="1"/>
</dbReference>
<feature type="region of interest" description="Disordered" evidence="6">
    <location>
        <begin position="899"/>
        <end position="928"/>
    </location>
</feature>
<feature type="compositionally biased region" description="Acidic residues" evidence="6">
    <location>
        <begin position="191"/>
        <end position="204"/>
    </location>
</feature>
<dbReference type="PROSITE" id="PS51805">
    <property type="entry name" value="EPHD"/>
    <property type="match status" value="1"/>
</dbReference>
<dbReference type="EMBL" id="BAAFST010000006">
    <property type="protein sequence ID" value="GAB1290559.1"/>
    <property type="molecule type" value="Genomic_DNA"/>
</dbReference>
<protein>
    <submittedName>
        <fullName evidence="10">PHD finger protein 14</fullName>
    </submittedName>
</protein>
<dbReference type="InterPro" id="IPR050701">
    <property type="entry name" value="Histone_Mod_Regulator"/>
</dbReference>
<evidence type="ECO:0000259" key="8">
    <source>
        <dbReference type="PROSITE" id="PS50016"/>
    </source>
</evidence>
<dbReference type="SMART" id="SM00249">
    <property type="entry name" value="PHD"/>
    <property type="match status" value="3"/>
</dbReference>
<feature type="domain" description="PHD-type" evidence="9">
    <location>
        <begin position="374"/>
        <end position="491"/>
    </location>
</feature>
<evidence type="ECO:0000259" key="9">
    <source>
        <dbReference type="PROSITE" id="PS51805"/>
    </source>
</evidence>
<keyword evidence="7" id="KW-1133">Transmembrane helix</keyword>
<feature type="domain" description="PHD-type" evidence="8">
    <location>
        <begin position="848"/>
        <end position="901"/>
    </location>
</feature>
<keyword evidence="7" id="KW-0472">Membrane</keyword>
<feature type="compositionally biased region" description="Polar residues" evidence="6">
    <location>
        <begin position="280"/>
        <end position="289"/>
    </location>
</feature>
<feature type="compositionally biased region" description="Basic and acidic residues" evidence="6">
    <location>
        <begin position="94"/>
        <end position="109"/>
    </location>
</feature>
<dbReference type="CDD" id="cd15561">
    <property type="entry name" value="PHD1_PHF14"/>
    <property type="match status" value="1"/>
</dbReference>
<name>A0ABQ0EU38_APOSI</name>
<evidence type="ECO:0000313" key="10">
    <source>
        <dbReference type="EMBL" id="GAB1290559.1"/>
    </source>
</evidence>
<keyword evidence="7" id="KW-0812">Transmembrane</keyword>
<dbReference type="Gene3D" id="2.30.30.1150">
    <property type="match status" value="1"/>
</dbReference>
<evidence type="ECO:0000256" key="3">
    <source>
        <dbReference type="ARBA" id="ARBA00022833"/>
    </source>
</evidence>
<dbReference type="InterPro" id="IPR011011">
    <property type="entry name" value="Znf_FYVE_PHD"/>
</dbReference>
<dbReference type="SUPFAM" id="SSF57903">
    <property type="entry name" value="FYVE/PHD zinc finger"/>
    <property type="match status" value="2"/>
</dbReference>
<evidence type="ECO:0000256" key="4">
    <source>
        <dbReference type="PROSITE-ProRule" id="PRU00146"/>
    </source>
</evidence>
<organism evidence="10 11">
    <name type="scientific">Apodemus speciosus</name>
    <name type="common">Large Japanese field mouse</name>
    <dbReference type="NCBI Taxonomy" id="105296"/>
    <lineage>
        <taxon>Eukaryota</taxon>
        <taxon>Metazoa</taxon>
        <taxon>Chordata</taxon>
        <taxon>Craniata</taxon>
        <taxon>Vertebrata</taxon>
        <taxon>Euteleostomi</taxon>
        <taxon>Mammalia</taxon>
        <taxon>Eutheria</taxon>
        <taxon>Euarchontoglires</taxon>
        <taxon>Glires</taxon>
        <taxon>Rodentia</taxon>
        <taxon>Myomorpha</taxon>
        <taxon>Muroidea</taxon>
        <taxon>Muridae</taxon>
        <taxon>Murinae</taxon>
        <taxon>Apodemus</taxon>
    </lineage>
</organism>
<dbReference type="InterPro" id="IPR001965">
    <property type="entry name" value="Znf_PHD"/>
</dbReference>
<feature type="compositionally biased region" description="Basic and acidic residues" evidence="6">
    <location>
        <begin position="116"/>
        <end position="132"/>
    </location>
</feature>
<evidence type="ECO:0000256" key="7">
    <source>
        <dbReference type="SAM" id="Phobius"/>
    </source>
</evidence>
<keyword evidence="11" id="KW-1185">Reference proteome</keyword>
<dbReference type="InterPro" id="IPR019787">
    <property type="entry name" value="Znf_PHD-finger"/>
</dbReference>
<feature type="compositionally biased region" description="Acidic residues" evidence="6">
    <location>
        <begin position="225"/>
        <end position="248"/>
    </location>
</feature>
<feature type="compositionally biased region" description="Polar residues" evidence="6">
    <location>
        <begin position="917"/>
        <end position="928"/>
    </location>
</feature>
<accession>A0ABQ0EU38</accession>
<evidence type="ECO:0000256" key="6">
    <source>
        <dbReference type="SAM" id="MobiDB-lite"/>
    </source>
</evidence>
<evidence type="ECO:0000256" key="2">
    <source>
        <dbReference type="ARBA" id="ARBA00022771"/>
    </source>
</evidence>
<dbReference type="InterPro" id="IPR034732">
    <property type="entry name" value="EPHD"/>
</dbReference>
<dbReference type="PROSITE" id="PS50016">
    <property type="entry name" value="ZF_PHD_2"/>
    <property type="match status" value="2"/>
</dbReference>
<sequence length="928" mass="104910">MDRSSKRRQVKPLAASLLEALDYDSSDDSDFKVGDASDSEGSGNGSEDPSKDSGEGSCSDSEENILEEELNEDIQVKEEQLKNSTEEIMSSDKQLIKMEKKEEEENAERPRKKKEKEKEKEKEREKDKEKATVSDSAAASAAGTTPATSPPAVTSPSVPTSTTTTEEQVSEPKKWNLRRNRPLLDFVSMEELNDMDDYDSEDDNDWRPTVVKRKGRSASQKEGSDGDNEDDEDEGSGSEEDENDEGNDEDHSSPASEACGKKKKSKVLSRNSADDEELTNDSLTLSQSKSNEDSLILEKSQNWSSQKMDHILICCVCLGDNSEDADEIIQCDNCGITVHEGCYGVDGESDSIMSSASENSTEPWFCDACKCGVSPSCELCPNQDGIFKETDAGRWVHIVCALYVPGVAFGDIDKLRPVTLTEMNYSKYGAKECSFCEDPRFARTGVCISCDAGMCRAYFHVTCAQKEGLLSEAAAEEDIADPFFAYCKQHADRLDRKWKRKNYLALQSYCKMSLQEREKQLSPEAQARINARLQQYRAKAELARSTRPQAWVPREKLPRPLTSSASAIRKLMRKAELMGISTDIFPVDNSDTSSSVDGRRKHKQPALTADFVNYYFERNMRMIQIQENMAEQKNIKDKLENEQEKLHVEYNKLCESLEELQNLNGRLRSEGQGLWALLGRITGQIVEFVRRTMISIFFYCVTPVNCIIISAALILLLHGCRERQKTVIEELYLKSENKRSINLIFHKNVFRQCSECDQAGSSDMEAEMAMETLPDGTKRSRRQIKEPVKFVPQDVPPEPKKIPIRNTRTRGRKRSFVPEEEKHEERVPRERRQRQSVLQKKPKAEDLRTECSTCKGTGDNENLVRCDECRLCYHFGCLDPPLKKSPKQTGYGWICQECDSSSSKEDENEAEKKNASQELSMEQKNPKK</sequence>
<keyword evidence="5" id="KW-0175">Coiled coil</keyword>
<keyword evidence="2 4" id="KW-0863">Zinc-finger</keyword>
<feature type="compositionally biased region" description="Basic and acidic residues" evidence="6">
    <location>
        <begin position="902"/>
        <end position="915"/>
    </location>
</feature>